<protein>
    <submittedName>
        <fullName evidence="8">Electron transfer flavoprotein, alpha subunit</fullName>
    </submittedName>
</protein>
<feature type="binding site" evidence="6">
    <location>
        <begin position="377"/>
        <end position="378"/>
    </location>
    <ligand>
        <name>FAD</name>
        <dbReference type="ChEBI" id="CHEBI:57692"/>
    </ligand>
</feature>
<evidence type="ECO:0000256" key="5">
    <source>
        <dbReference type="ARBA" id="ARBA00022982"/>
    </source>
</evidence>
<feature type="binding site" evidence="6">
    <location>
        <begin position="321"/>
        <end position="325"/>
    </location>
    <ligand>
        <name>FAD</name>
        <dbReference type="ChEBI" id="CHEBI:57692"/>
    </ligand>
</feature>
<dbReference type="GO" id="GO:0033539">
    <property type="term" value="P:fatty acid beta-oxidation using acyl-CoA dehydrogenase"/>
    <property type="evidence" value="ECO:0007669"/>
    <property type="project" value="TreeGrafter"/>
</dbReference>
<dbReference type="eggNOG" id="COG2025">
    <property type="taxonomic scope" value="Bacteria"/>
</dbReference>
<feature type="binding site" evidence="6">
    <location>
        <begin position="307"/>
        <end position="308"/>
    </location>
    <ligand>
        <name>FAD</name>
        <dbReference type="ChEBI" id="CHEBI:57692"/>
    </ligand>
</feature>
<dbReference type="InterPro" id="IPR018206">
    <property type="entry name" value="ETF_asu_C_CS"/>
</dbReference>
<feature type="domain" description="4Fe-4S ferredoxin-type" evidence="7">
    <location>
        <begin position="1"/>
        <end position="28"/>
    </location>
</feature>
<evidence type="ECO:0000256" key="4">
    <source>
        <dbReference type="ARBA" id="ARBA00022827"/>
    </source>
</evidence>
<reference evidence="8 9" key="2">
    <citation type="journal article" date="2012" name="J. Bacteriol.">
        <title>Complete genome sequences of Desulfosporosinus orientis DSM765T, Desulfosporosinus youngiae DSM17734T, Desulfosporosinus meridiei DSM13257T, and Desulfosporosinus acidiphilus DSM22704T.</title>
        <authorList>
            <person name="Pester M."/>
            <person name="Brambilla E."/>
            <person name="Alazard D."/>
            <person name="Rattei T."/>
            <person name="Weinmaier T."/>
            <person name="Han J."/>
            <person name="Lucas S."/>
            <person name="Lapidus A."/>
            <person name="Cheng J.F."/>
            <person name="Goodwin L."/>
            <person name="Pitluck S."/>
            <person name="Peters L."/>
            <person name="Ovchinnikova G."/>
            <person name="Teshima H."/>
            <person name="Detter J.C."/>
            <person name="Han C.S."/>
            <person name="Tapia R."/>
            <person name="Land M.L."/>
            <person name="Hauser L."/>
            <person name="Kyrpides N.C."/>
            <person name="Ivanova N.N."/>
            <person name="Pagani I."/>
            <person name="Huntmann M."/>
            <person name="Wei C.L."/>
            <person name="Davenport K.W."/>
            <person name="Daligault H."/>
            <person name="Chain P.S."/>
            <person name="Chen A."/>
            <person name="Mavromatis K."/>
            <person name="Markowitz V."/>
            <person name="Szeto E."/>
            <person name="Mikhailova N."/>
            <person name="Pati A."/>
            <person name="Wagner M."/>
            <person name="Woyke T."/>
            <person name="Ollivier B."/>
            <person name="Klenk H.P."/>
            <person name="Spring S."/>
            <person name="Loy A."/>
        </authorList>
    </citation>
    <scope>NUCLEOTIDE SEQUENCE [LARGE SCALE GENOMIC DNA]</scope>
    <source>
        <strain evidence="9">ATCC 19365 / DSM 765 / NCIMB 8382 / VKM B-1628</strain>
    </source>
</reference>
<feature type="binding site" evidence="6">
    <location>
        <begin position="338"/>
        <end position="345"/>
    </location>
    <ligand>
        <name>FAD</name>
        <dbReference type="ChEBI" id="CHEBI:57692"/>
    </ligand>
</feature>
<dbReference type="Proteomes" id="UP000006346">
    <property type="component" value="Chromosome"/>
</dbReference>
<dbReference type="KEGG" id="dor:Desor_3041"/>
<dbReference type="AlphaFoldDB" id="G7WIB5"/>
<dbReference type="RefSeq" id="WP_014185371.1">
    <property type="nucleotide sequence ID" value="NC_016584.1"/>
</dbReference>
<dbReference type="SMART" id="SM00893">
    <property type="entry name" value="ETF"/>
    <property type="match status" value="1"/>
</dbReference>
<dbReference type="Pfam" id="PF01012">
    <property type="entry name" value="ETF"/>
    <property type="match status" value="1"/>
</dbReference>
<dbReference type="STRING" id="768706.Desor_3041"/>
<dbReference type="GO" id="GO:0050660">
    <property type="term" value="F:flavin adenine dinucleotide binding"/>
    <property type="evidence" value="ECO:0007669"/>
    <property type="project" value="InterPro"/>
</dbReference>
<dbReference type="Gene3D" id="3.40.50.620">
    <property type="entry name" value="HUPs"/>
    <property type="match status" value="1"/>
</dbReference>
<evidence type="ECO:0000313" key="9">
    <source>
        <dbReference type="Proteomes" id="UP000006346"/>
    </source>
</evidence>
<keyword evidence="5" id="KW-0249">Electron transport</keyword>
<dbReference type="InterPro" id="IPR033947">
    <property type="entry name" value="ETF_alpha_N"/>
</dbReference>
<reference evidence="9" key="1">
    <citation type="submission" date="2011-11" db="EMBL/GenBank/DDBJ databases">
        <title>Complete sequence of Desulfosporosinus orientis DSM 765.</title>
        <authorList>
            <person name="Lucas S."/>
            <person name="Han J."/>
            <person name="Lapidus A."/>
            <person name="Cheng J.-F."/>
            <person name="Goodwin L."/>
            <person name="Pitluck S."/>
            <person name="Peters L."/>
            <person name="Ovchinnikova G."/>
            <person name="Teshima H."/>
            <person name="Detter J.C."/>
            <person name="Han C."/>
            <person name="Tapia R."/>
            <person name="Land M."/>
            <person name="Hauser L."/>
            <person name="Kyrpides N."/>
            <person name="Ivanova N."/>
            <person name="Pagani I."/>
            <person name="Pester M."/>
            <person name="Spring S."/>
            <person name="Ollivier B."/>
            <person name="Rattei T."/>
            <person name="Klenk H.-P."/>
            <person name="Wagner M."/>
            <person name="Loy A."/>
            <person name="Woyke T."/>
        </authorList>
    </citation>
    <scope>NUCLEOTIDE SEQUENCE [LARGE SCALE GENOMIC DNA]</scope>
    <source>
        <strain evidence="9">ATCC 19365 / DSM 765 / NCIMB 8382 / VKM B-1628</strain>
    </source>
</reference>
<dbReference type="PATRIC" id="fig|768706.3.peg.3056"/>
<dbReference type="PROSITE" id="PS51379">
    <property type="entry name" value="4FE4S_FER_2"/>
    <property type="match status" value="2"/>
</dbReference>
<dbReference type="FunFam" id="3.40.50.1220:FF:000001">
    <property type="entry name" value="Electron transfer flavoprotein, alpha subunit"/>
    <property type="match status" value="1"/>
</dbReference>
<dbReference type="InterPro" id="IPR014730">
    <property type="entry name" value="ETF_a/b_N"/>
</dbReference>
<dbReference type="Gene3D" id="3.30.70.20">
    <property type="match status" value="1"/>
</dbReference>
<dbReference type="PANTHER" id="PTHR43153:SF1">
    <property type="entry name" value="ELECTRON TRANSFER FLAVOPROTEIN SUBUNIT ALPHA, MITOCHONDRIAL"/>
    <property type="match status" value="1"/>
</dbReference>
<keyword evidence="9" id="KW-1185">Reference proteome</keyword>
<keyword evidence="3" id="KW-0285">Flavoprotein</keyword>
<dbReference type="SUPFAM" id="SSF54862">
    <property type="entry name" value="4Fe-4S ferredoxins"/>
    <property type="match status" value="1"/>
</dbReference>
<gene>
    <name evidence="8" type="ordered locus">Desor_3041</name>
</gene>
<keyword evidence="4 6" id="KW-0274">FAD</keyword>
<dbReference type="GO" id="GO:0009055">
    <property type="term" value="F:electron transfer activity"/>
    <property type="evidence" value="ECO:0007669"/>
    <property type="project" value="InterPro"/>
</dbReference>
<dbReference type="SUPFAM" id="SSF52467">
    <property type="entry name" value="DHS-like NAD/FAD-binding domain"/>
    <property type="match status" value="1"/>
</dbReference>
<dbReference type="PIRSF" id="PIRSF000089">
    <property type="entry name" value="Electra_flavoP_a"/>
    <property type="match status" value="1"/>
</dbReference>
<feature type="binding site" evidence="6">
    <location>
        <position position="282"/>
    </location>
    <ligand>
        <name>FAD</name>
        <dbReference type="ChEBI" id="CHEBI:57692"/>
    </ligand>
</feature>
<evidence type="ECO:0000256" key="3">
    <source>
        <dbReference type="ARBA" id="ARBA00022630"/>
    </source>
</evidence>
<dbReference type="Gene3D" id="3.40.50.1220">
    <property type="entry name" value="TPP-binding domain"/>
    <property type="match status" value="1"/>
</dbReference>
<feature type="binding site" evidence="6">
    <location>
        <position position="359"/>
    </location>
    <ligand>
        <name>FAD</name>
        <dbReference type="ChEBI" id="CHEBI:57692"/>
    </ligand>
</feature>
<dbReference type="InterPro" id="IPR014729">
    <property type="entry name" value="Rossmann-like_a/b/a_fold"/>
</dbReference>
<sequence>MILLNERCKGCGLCVRQCPFAAIEVIDKLAQFKDNCTNCGACAEVCKFNAILEEEKSTSNVNLENYDGIWVFAEQRQGKLSEVALELLGIANELAIQRQTGVTAVLLGQHIKIISNELIAYGADRVIVVDNPDLNHYRTEPYTYVLADLIKKYRPEAVLLGATTIGRDFAPRLARRLGTGLTADCTELAVEPKEKIILQTRPAFGGNLMATIACPNHRPQMSTVRPGVMQKLPLDTNRRGDIIEELYHIPPEVIRSKVIELVKAAKASINIEDAEIIIAGGRGAGGQEGFHKLIELADMLGASVAASRAAVEAGWIDHAHQVGQTGKTVKPKLYIACGISGAIQHLAGMQNSSCIVAINSDPNAPIFKVADYGLVADIKEVLPVLAKQLQAVSLSA</sequence>
<dbReference type="PROSITE" id="PS00696">
    <property type="entry name" value="ETF_ALPHA"/>
    <property type="match status" value="1"/>
</dbReference>
<evidence type="ECO:0000256" key="2">
    <source>
        <dbReference type="ARBA" id="ARBA00022448"/>
    </source>
</evidence>
<dbReference type="Pfam" id="PF00766">
    <property type="entry name" value="ETF_alpha"/>
    <property type="match status" value="1"/>
</dbReference>
<evidence type="ECO:0000313" key="8">
    <source>
        <dbReference type="EMBL" id="AET68563.1"/>
    </source>
</evidence>
<name>G7WIB5_DESOD</name>
<feature type="domain" description="4Fe-4S ferredoxin-type" evidence="7">
    <location>
        <begin position="33"/>
        <end position="56"/>
    </location>
</feature>
<evidence type="ECO:0000256" key="6">
    <source>
        <dbReference type="PIRSR" id="PIRSR000089-1"/>
    </source>
</evidence>
<keyword evidence="2" id="KW-0813">Transport</keyword>
<dbReference type="EMBL" id="CP003108">
    <property type="protein sequence ID" value="AET68563.1"/>
    <property type="molecule type" value="Genomic_DNA"/>
</dbReference>
<dbReference type="InterPro" id="IPR017896">
    <property type="entry name" value="4Fe4S_Fe-S-bd"/>
</dbReference>
<dbReference type="InterPro" id="IPR014731">
    <property type="entry name" value="ETF_asu_C"/>
</dbReference>
<dbReference type="SUPFAM" id="SSF52402">
    <property type="entry name" value="Adenine nucleotide alpha hydrolases-like"/>
    <property type="match status" value="1"/>
</dbReference>
<evidence type="ECO:0000259" key="7">
    <source>
        <dbReference type="PROSITE" id="PS51379"/>
    </source>
</evidence>
<dbReference type="InterPro" id="IPR029035">
    <property type="entry name" value="DHS-like_NAD/FAD-binding_dom"/>
</dbReference>
<evidence type="ECO:0000256" key="1">
    <source>
        <dbReference type="ARBA" id="ARBA00005817"/>
    </source>
</evidence>
<comment type="similarity">
    <text evidence="1">Belongs to the ETF alpha-subunit/FixB family.</text>
</comment>
<organism evidence="8 9">
    <name type="scientific">Desulfosporosinus orientis (strain ATCC 19365 / DSM 765 / NCIMB 8382 / VKM B-1628 / Singapore I)</name>
    <name type="common">Desulfotomaculum orientis</name>
    <dbReference type="NCBI Taxonomy" id="768706"/>
    <lineage>
        <taxon>Bacteria</taxon>
        <taxon>Bacillati</taxon>
        <taxon>Bacillota</taxon>
        <taxon>Clostridia</taxon>
        <taxon>Eubacteriales</taxon>
        <taxon>Desulfitobacteriaceae</taxon>
        <taxon>Desulfosporosinus</taxon>
    </lineage>
</organism>
<dbReference type="PANTHER" id="PTHR43153">
    <property type="entry name" value="ELECTRON TRANSFER FLAVOPROTEIN ALPHA"/>
    <property type="match status" value="1"/>
</dbReference>
<comment type="cofactor">
    <cofactor evidence="6">
        <name>FAD</name>
        <dbReference type="ChEBI" id="CHEBI:57692"/>
    </cofactor>
    <text evidence="6">Binds 1 FAD per dimer.</text>
</comment>
<accession>G7WIB5</accession>
<dbReference type="CDD" id="cd01715">
    <property type="entry name" value="ETF_alpha"/>
    <property type="match status" value="1"/>
</dbReference>
<dbReference type="Pfam" id="PF13237">
    <property type="entry name" value="Fer4_10"/>
    <property type="match status" value="1"/>
</dbReference>
<dbReference type="HOGENOM" id="CLU_034178_1_1_9"/>
<dbReference type="InterPro" id="IPR001308">
    <property type="entry name" value="ETF_a/FixB"/>
</dbReference>
<proteinExistence type="inferred from homology"/>
<dbReference type="OrthoDB" id="9770286at2"/>